<reference evidence="3" key="1">
    <citation type="submission" date="2022-10" db="EMBL/GenBank/DDBJ databases">
        <title>Genome assembly of Pristionchus species.</title>
        <authorList>
            <person name="Yoshida K."/>
            <person name="Sommer R.J."/>
        </authorList>
    </citation>
    <scope>NUCLEOTIDE SEQUENCE [LARGE SCALE GENOMIC DNA]</scope>
    <source>
        <strain evidence="3">RS5460</strain>
    </source>
</reference>
<evidence type="ECO:0000313" key="2">
    <source>
        <dbReference type="EMBL" id="GMR53200.1"/>
    </source>
</evidence>
<protein>
    <submittedName>
        <fullName evidence="2">Uncharacterized protein</fullName>
    </submittedName>
</protein>
<dbReference type="Proteomes" id="UP001328107">
    <property type="component" value="Unassembled WGS sequence"/>
</dbReference>
<name>A0AAN5CZQ2_9BILA</name>
<keyword evidence="3" id="KW-1185">Reference proteome</keyword>
<feature type="signal peptide" evidence="1">
    <location>
        <begin position="1"/>
        <end position="18"/>
    </location>
</feature>
<evidence type="ECO:0000313" key="3">
    <source>
        <dbReference type="Proteomes" id="UP001328107"/>
    </source>
</evidence>
<feature type="chain" id="PRO_5042952351" evidence="1">
    <location>
        <begin position="19"/>
        <end position="161"/>
    </location>
</feature>
<dbReference type="AlphaFoldDB" id="A0AAN5CZQ2"/>
<organism evidence="2 3">
    <name type="scientific">Pristionchus mayeri</name>
    <dbReference type="NCBI Taxonomy" id="1317129"/>
    <lineage>
        <taxon>Eukaryota</taxon>
        <taxon>Metazoa</taxon>
        <taxon>Ecdysozoa</taxon>
        <taxon>Nematoda</taxon>
        <taxon>Chromadorea</taxon>
        <taxon>Rhabditida</taxon>
        <taxon>Rhabditina</taxon>
        <taxon>Diplogasteromorpha</taxon>
        <taxon>Diplogasteroidea</taxon>
        <taxon>Neodiplogasteridae</taxon>
        <taxon>Pristionchus</taxon>
    </lineage>
</organism>
<accession>A0AAN5CZQ2</accession>
<dbReference type="EMBL" id="BTRK01000005">
    <property type="protein sequence ID" value="GMR53200.1"/>
    <property type="molecule type" value="Genomic_DNA"/>
</dbReference>
<sequence>MIYRLLLLLTISVSLSSALKCLQCDRNDDWFDKEVNKRKAEICNHGLLEPTPCLNLTHTHCIYDSFRSGENARVITTRRCGTMEDVTGCTMYNTKSTGEEQRRKMRHLISSDGNGKNPARRTIPNFVEVCSNSCMEGACTNSSSSLSLLLLLILTAYRALN</sequence>
<evidence type="ECO:0000256" key="1">
    <source>
        <dbReference type="SAM" id="SignalP"/>
    </source>
</evidence>
<gene>
    <name evidence="2" type="ORF">PMAYCL1PPCAC_23395</name>
</gene>
<proteinExistence type="predicted"/>
<keyword evidence="1" id="KW-0732">Signal</keyword>
<comment type="caution">
    <text evidence="2">The sequence shown here is derived from an EMBL/GenBank/DDBJ whole genome shotgun (WGS) entry which is preliminary data.</text>
</comment>